<name>A0A1H1U8Y8_9CELL</name>
<keyword evidence="4" id="KW-1185">Reference proteome</keyword>
<feature type="region of interest" description="Disordered" evidence="1">
    <location>
        <begin position="1"/>
        <end position="135"/>
    </location>
</feature>
<feature type="compositionally biased region" description="Polar residues" evidence="1">
    <location>
        <begin position="27"/>
        <end position="36"/>
    </location>
</feature>
<evidence type="ECO:0000313" key="4">
    <source>
        <dbReference type="Proteomes" id="UP000185663"/>
    </source>
</evidence>
<keyword evidence="2" id="KW-0812">Transmembrane</keyword>
<feature type="compositionally biased region" description="Low complexity" evidence="1">
    <location>
        <begin position="63"/>
        <end position="72"/>
    </location>
</feature>
<keyword evidence="2" id="KW-1133">Transmembrane helix</keyword>
<accession>A0A1H1U8Y8</accession>
<keyword evidence="2" id="KW-0472">Membrane</keyword>
<dbReference type="AlphaFoldDB" id="A0A1H1U8Y8"/>
<sequence>MSGNTHTPPPPPPPPGGYFRAPRARSTEQTRATSADTADGTEQIAPVTDGGPGTAPMTAVDGPTAAGAAPWARPAPPVRTDRAATRTAPAADTSSSTGSDSPATVAPRTVPASPPASPPAPGAPAGGDGTSGPKTSRDRLGIGWWLFILLDVILVVVAVVLGVRAFSGGTDAQAAAAEEAVATESAEPEEPGLAVPVDLDGDAFRSPSSNILCEISEAGARCDIAQLNSEPATVDGCDGTVGYVVQLTSDGVAEPCVPADEQPGAAPDGVPALDYGDSREAGDVECVSSESGVSCTDASTGAGFNVARAGVTTF</sequence>
<dbReference type="EMBL" id="LT629776">
    <property type="protein sequence ID" value="SDS68880.1"/>
    <property type="molecule type" value="Genomic_DNA"/>
</dbReference>
<evidence type="ECO:0000256" key="1">
    <source>
        <dbReference type="SAM" id="MobiDB-lite"/>
    </source>
</evidence>
<reference evidence="3 4" key="1">
    <citation type="submission" date="2016-10" db="EMBL/GenBank/DDBJ databases">
        <authorList>
            <person name="de Groot N.N."/>
        </authorList>
    </citation>
    <scope>NUCLEOTIDE SEQUENCE [LARGE SCALE GENOMIC DNA]</scope>
    <source>
        <strain evidence="3 4">DSM 22126</strain>
    </source>
</reference>
<feature type="transmembrane region" description="Helical" evidence="2">
    <location>
        <begin position="142"/>
        <end position="163"/>
    </location>
</feature>
<protein>
    <submittedName>
        <fullName evidence="3">Uncharacterized protein</fullName>
    </submittedName>
</protein>
<dbReference type="Proteomes" id="UP000185663">
    <property type="component" value="Chromosome I"/>
</dbReference>
<proteinExistence type="predicted"/>
<dbReference type="eggNOG" id="COG0515">
    <property type="taxonomic scope" value="Bacteria"/>
</dbReference>
<feature type="compositionally biased region" description="Low complexity" evidence="1">
    <location>
        <begin position="85"/>
        <end position="111"/>
    </location>
</feature>
<dbReference type="STRING" id="545619.SAMN04489860_2124"/>
<feature type="compositionally biased region" description="Pro residues" evidence="1">
    <location>
        <begin position="7"/>
        <end position="16"/>
    </location>
</feature>
<organism evidence="3 4">
    <name type="scientific">Paraoerskovia marina</name>
    <dbReference type="NCBI Taxonomy" id="545619"/>
    <lineage>
        <taxon>Bacteria</taxon>
        <taxon>Bacillati</taxon>
        <taxon>Actinomycetota</taxon>
        <taxon>Actinomycetes</taxon>
        <taxon>Micrococcales</taxon>
        <taxon>Cellulomonadaceae</taxon>
        <taxon>Paraoerskovia</taxon>
    </lineage>
</organism>
<evidence type="ECO:0000256" key="2">
    <source>
        <dbReference type="SAM" id="Phobius"/>
    </source>
</evidence>
<gene>
    <name evidence="3" type="ORF">SAMN04489860_2124</name>
</gene>
<dbReference type="RefSeq" id="WP_083372475.1">
    <property type="nucleotide sequence ID" value="NZ_LT629776.1"/>
</dbReference>
<feature type="compositionally biased region" description="Pro residues" evidence="1">
    <location>
        <begin position="112"/>
        <end position="122"/>
    </location>
</feature>
<dbReference type="OrthoDB" id="4485680at2"/>
<evidence type="ECO:0000313" key="3">
    <source>
        <dbReference type="EMBL" id="SDS68880.1"/>
    </source>
</evidence>